<evidence type="ECO:0000313" key="4">
    <source>
        <dbReference type="EMBL" id="STM10940.1"/>
    </source>
</evidence>
<gene>
    <name evidence="3" type="ORF">NCTC10767_03040</name>
    <name evidence="4" type="ORF">NCTC7922_01484</name>
</gene>
<evidence type="ECO:0000313" key="5">
    <source>
        <dbReference type="Proteomes" id="UP000254174"/>
    </source>
</evidence>
<keyword evidence="2" id="KW-1133">Transmembrane helix</keyword>
<organism evidence="3 6">
    <name type="scientific">Escherichia coli</name>
    <dbReference type="NCBI Taxonomy" id="562"/>
    <lineage>
        <taxon>Bacteria</taxon>
        <taxon>Pseudomonadati</taxon>
        <taxon>Pseudomonadota</taxon>
        <taxon>Gammaproteobacteria</taxon>
        <taxon>Enterobacterales</taxon>
        <taxon>Enterobacteriaceae</taxon>
        <taxon>Escherichia</taxon>
    </lineage>
</organism>
<protein>
    <submittedName>
        <fullName evidence="3">Uncharacterized protein</fullName>
    </submittedName>
</protein>
<feature type="region of interest" description="Disordered" evidence="1">
    <location>
        <begin position="1"/>
        <end position="23"/>
    </location>
</feature>
<dbReference type="Proteomes" id="UP000254647">
    <property type="component" value="Unassembled WGS sequence"/>
</dbReference>
<feature type="region of interest" description="Disordered" evidence="1">
    <location>
        <begin position="182"/>
        <end position="206"/>
    </location>
</feature>
<proteinExistence type="predicted"/>
<dbReference type="Gene3D" id="1.20.5.340">
    <property type="match status" value="1"/>
</dbReference>
<accession>A0A2X1QMG1</accession>
<evidence type="ECO:0000256" key="2">
    <source>
        <dbReference type="SAM" id="Phobius"/>
    </source>
</evidence>
<dbReference type="Proteomes" id="UP000254174">
    <property type="component" value="Unassembled WGS sequence"/>
</dbReference>
<dbReference type="EMBL" id="UGFC01000005">
    <property type="protein sequence ID" value="STM10940.1"/>
    <property type="molecule type" value="Genomic_DNA"/>
</dbReference>
<keyword evidence="2" id="KW-0472">Membrane</keyword>
<dbReference type="AlphaFoldDB" id="A0A2X1QMG1"/>
<keyword evidence="2" id="KW-0812">Transmembrane</keyword>
<dbReference type="EMBL" id="UFXW01000004">
    <property type="protein sequence ID" value="STC83544.1"/>
    <property type="molecule type" value="Genomic_DNA"/>
</dbReference>
<evidence type="ECO:0000313" key="3">
    <source>
        <dbReference type="EMBL" id="STC83544.1"/>
    </source>
</evidence>
<name>A0A2X1QMG1_ECOLX</name>
<reference evidence="5 6" key="1">
    <citation type="submission" date="2018-06" db="EMBL/GenBank/DDBJ databases">
        <authorList>
            <consortium name="Pathogen Informatics"/>
            <person name="Doyle S."/>
        </authorList>
    </citation>
    <scope>NUCLEOTIDE SEQUENCE [LARGE SCALE GENOMIC DNA]</scope>
    <source>
        <strain evidence="3 6">NCTC10767</strain>
        <strain evidence="4 5">NCTC7922</strain>
    </source>
</reference>
<evidence type="ECO:0000256" key="1">
    <source>
        <dbReference type="SAM" id="MobiDB-lite"/>
    </source>
</evidence>
<evidence type="ECO:0000313" key="6">
    <source>
        <dbReference type="Proteomes" id="UP000254647"/>
    </source>
</evidence>
<dbReference type="RefSeq" id="WP_001278660.1">
    <property type="nucleotide sequence ID" value="NZ_CAJHQU010000142.1"/>
</dbReference>
<feature type="compositionally biased region" description="Polar residues" evidence="1">
    <location>
        <begin position="1"/>
        <end position="18"/>
    </location>
</feature>
<sequence>MSDDSNLNNHGKQDTNISESRRLKVVGGSDFEAEFDNSPTKVQNNYIKPPQTEEEVGTISREELDARLAANKAEMESIASSIRTDMALSRESVNVQFASLNAAISSLSSKIDGKMDSAAGDIKAINGRFEGIQGQITGVNTAISGVQSGISIRLAIFSVIIAVIVAIPGLVSALKSDHAPLQQPSTLQAPPQNTQPTDNKKITPQH</sequence>
<feature type="transmembrane region" description="Helical" evidence="2">
    <location>
        <begin position="154"/>
        <end position="174"/>
    </location>
</feature>